<keyword evidence="1" id="KW-1133">Transmembrane helix</keyword>
<feature type="transmembrane region" description="Helical" evidence="1">
    <location>
        <begin position="203"/>
        <end position="223"/>
    </location>
</feature>
<keyword evidence="3" id="KW-1185">Reference proteome</keyword>
<feature type="transmembrane region" description="Helical" evidence="1">
    <location>
        <begin position="72"/>
        <end position="97"/>
    </location>
</feature>
<feature type="transmembrane region" description="Helical" evidence="1">
    <location>
        <begin position="35"/>
        <end position="52"/>
    </location>
</feature>
<name>A0A812EZS4_ACAPH</name>
<comment type="caution">
    <text evidence="2">The sequence shown here is derived from an EMBL/GenBank/DDBJ whole genome shotgun (WGS) entry which is preliminary data.</text>
</comment>
<evidence type="ECO:0000256" key="1">
    <source>
        <dbReference type="SAM" id="Phobius"/>
    </source>
</evidence>
<sequence>MLILAMLNVFVSGGCNEFVHFYSSRPSKHIRPNKLSFFLSFFLSLSCSVKYLNNHLPRKYIGKHFFIHKFIFFLFINYSLYIYLSIYLSISFVLFLLRFKKLFRIDSFFLRWFPFFVFILYFFPSSACLYLFLYSTSPYTHSFLYFPLFYSFFLSILLSSKLINFIRYPFLVVHSFNLSFLSLSNKIHDLNISLSFPSFKQFIFHFSHFCFVLFIIDISFYNIRSFFFFFNLNFIWY</sequence>
<evidence type="ECO:0000313" key="3">
    <source>
        <dbReference type="Proteomes" id="UP000597762"/>
    </source>
</evidence>
<keyword evidence="1" id="KW-0812">Transmembrane</keyword>
<feature type="transmembrane region" description="Helical" evidence="1">
    <location>
        <begin position="109"/>
        <end position="133"/>
    </location>
</feature>
<dbReference type="AlphaFoldDB" id="A0A812EZS4"/>
<keyword evidence="1" id="KW-0472">Membrane</keyword>
<feature type="transmembrane region" description="Helical" evidence="1">
    <location>
        <begin position="139"/>
        <end position="158"/>
    </location>
</feature>
<organism evidence="2 3">
    <name type="scientific">Acanthosepion pharaonis</name>
    <name type="common">Pharaoh cuttlefish</name>
    <name type="synonym">Sepia pharaonis</name>
    <dbReference type="NCBI Taxonomy" id="158019"/>
    <lineage>
        <taxon>Eukaryota</taxon>
        <taxon>Metazoa</taxon>
        <taxon>Spiralia</taxon>
        <taxon>Lophotrochozoa</taxon>
        <taxon>Mollusca</taxon>
        <taxon>Cephalopoda</taxon>
        <taxon>Coleoidea</taxon>
        <taxon>Decapodiformes</taxon>
        <taxon>Sepiida</taxon>
        <taxon>Sepiina</taxon>
        <taxon>Sepiidae</taxon>
        <taxon>Acanthosepion</taxon>
    </lineage>
</organism>
<reference evidence="2" key="1">
    <citation type="submission" date="2021-01" db="EMBL/GenBank/DDBJ databases">
        <authorList>
            <person name="Li R."/>
            <person name="Bekaert M."/>
        </authorList>
    </citation>
    <scope>NUCLEOTIDE SEQUENCE</scope>
    <source>
        <strain evidence="2">Farmed</strain>
    </source>
</reference>
<protein>
    <submittedName>
        <fullName evidence="2">Uncharacterized protein</fullName>
    </submittedName>
</protein>
<accession>A0A812EZS4</accession>
<dbReference type="Proteomes" id="UP000597762">
    <property type="component" value="Unassembled WGS sequence"/>
</dbReference>
<gene>
    <name evidence="2" type="ORF">SPHA_80819</name>
</gene>
<evidence type="ECO:0000313" key="2">
    <source>
        <dbReference type="EMBL" id="CAE1331618.1"/>
    </source>
</evidence>
<dbReference type="EMBL" id="CAHIKZ030005610">
    <property type="protein sequence ID" value="CAE1331618.1"/>
    <property type="molecule type" value="Genomic_DNA"/>
</dbReference>
<proteinExistence type="predicted"/>